<evidence type="ECO:0000313" key="2">
    <source>
        <dbReference type="Proteomes" id="UP000509478"/>
    </source>
</evidence>
<keyword evidence="2" id="KW-1185">Reference proteome</keyword>
<gene>
    <name evidence="1" type="ORF">C5F50_08250</name>
</gene>
<dbReference type="EMBL" id="CP026995">
    <property type="protein sequence ID" value="QLH07059.1"/>
    <property type="molecule type" value="Genomic_DNA"/>
</dbReference>
<sequence>MTGEKSSEIDQVSKQTQVVLNEIKQKNDELDPAYTMLQNAIDQYENSGNNVENLLPAGLGGALLDSKWGIFLHTLRGRHYRDCLMIWHERFVR</sequence>
<dbReference type="Proteomes" id="UP000509478">
    <property type="component" value="Chromosome"/>
</dbReference>
<evidence type="ECO:0000313" key="1">
    <source>
        <dbReference type="EMBL" id="QLH07059.1"/>
    </source>
</evidence>
<dbReference type="KEGG" id="nue:C5F50_08250"/>
<protein>
    <submittedName>
        <fullName evidence="1">Uncharacterized protein</fullName>
    </submittedName>
</protein>
<dbReference type="AlphaFoldDB" id="A0A7D5R7U7"/>
<dbReference type="GeneID" id="56068080"/>
<organism evidence="1 2">
    <name type="scientific">Nitrosopumilus ureiphilus</name>
    <dbReference type="NCBI Taxonomy" id="1470067"/>
    <lineage>
        <taxon>Archaea</taxon>
        <taxon>Nitrososphaerota</taxon>
        <taxon>Nitrososphaeria</taxon>
        <taxon>Nitrosopumilales</taxon>
        <taxon>Nitrosopumilaceae</taxon>
        <taxon>Nitrosopumilus</taxon>
    </lineage>
</organism>
<proteinExistence type="predicted"/>
<reference evidence="1 2" key="1">
    <citation type="submission" date="2018-02" db="EMBL/GenBank/DDBJ databases">
        <title>Complete genome of Nitrosopumilus ureaphilus PS0.</title>
        <authorList>
            <person name="Qin W."/>
            <person name="Zheng Y."/>
            <person name="Stahl D.A."/>
        </authorList>
    </citation>
    <scope>NUCLEOTIDE SEQUENCE [LARGE SCALE GENOMIC DNA]</scope>
    <source>
        <strain evidence="1 2">PS0</strain>
    </source>
</reference>
<name>A0A7D5R7U7_9ARCH</name>
<dbReference type="RefSeq" id="WP_179370920.1">
    <property type="nucleotide sequence ID" value="NZ_CP026995.1"/>
</dbReference>
<accession>A0A7D5R7U7</accession>